<dbReference type="Proteomes" id="UP001373714">
    <property type="component" value="Unassembled WGS sequence"/>
</dbReference>
<evidence type="ECO:0000256" key="1">
    <source>
        <dbReference type="SAM" id="Coils"/>
    </source>
</evidence>
<keyword evidence="1" id="KW-0175">Coiled coil</keyword>
<dbReference type="AlphaFoldDB" id="A0AAV9UMI7"/>
<accession>A0AAV9UMI7</accession>
<feature type="coiled-coil region" evidence="1">
    <location>
        <begin position="487"/>
        <end position="533"/>
    </location>
</feature>
<organism evidence="3 4">
    <name type="scientific">Orbilia blumenaviensis</name>
    <dbReference type="NCBI Taxonomy" id="1796055"/>
    <lineage>
        <taxon>Eukaryota</taxon>
        <taxon>Fungi</taxon>
        <taxon>Dikarya</taxon>
        <taxon>Ascomycota</taxon>
        <taxon>Pezizomycotina</taxon>
        <taxon>Orbiliomycetes</taxon>
        <taxon>Orbiliales</taxon>
        <taxon>Orbiliaceae</taxon>
        <taxon>Orbilia</taxon>
    </lineage>
</organism>
<sequence length="939" mass="102493">MLGLFNRTALVMARTKRDTAMQGAGDLEPSEAHAGEQRRASARAPTVPFSMVTRRGAKRTSGGSEEHAVTSNDPASAGEEVEMEGAIPPGENEPEPQGEGSGVVPTADDAGDVPRRSSRVVPKKVAPPAQRPRLLLKLQLTPAKLEFILRPPATAPERQAEGLEPSAARSQRLKLVVGDGSAKPSSPLPSPINAVAEEPVAPATEGPAAPPRNKRPRNKKAASPNGDEVNGEEEERPKKRRKNKKSAEAAAGEEPILPEIAEPLAVQQPAPQTPAPASQPLPASPMSVVPTPMPPANAPEAETPLEPHQMEISQPEEPQQKRRGRPPKSELLKRQRQPRQPVTVPAPPAIHPVGSLAHQFREQMPEGMNMLDVIALAQHMRAKDLRAKRDPMKRIIKRGYRVEHRVTREWCTQRAQRLIGQQRKIGRHMHRANVALVDQAIRLAQHDPSYLSETGLGAPFYLAGVQQAAEHRDKLCQMSEMSRAFDQQLVKDRVEQAEQMAKRQTRNEVAEGLEKLAAERDQLSKIIRTFAAEHPDELDEIIEECEDTGEDLSTAILKAVCEAHPRNLDDEIEKTVWESRGRGLGKWVKFTDDNRMDLDEDEPQEATGREELLASNEGVVSHEKEQPPMSFERGGSPEFDEGKQLPASHEMDEILMPIQKVEPMEVEDFELSDERGGPHIDLSQLLEAATQEFKTINEAQAVHKSSSPEVEVEVEAEVEMLDVLASAAAEQDHIPGTPELLHPSSSPGPSLSKEPSPAFLKEPSIAFSEDEPVVATSASPPPSFGDGSVDERASNFSSRMMESSAEPGFALSGPAPPPEVLKPSALYPEADHGSRFAAETRRWSDNRMFSMDGSPAFPPITSHHHFLPGPSPPPLQSRGSSVHSLPPPTALSSPGRLLPSPVPSTRFPAAYQALPQRSPSPGFFNALPHDPRYRGDQSR</sequence>
<feature type="compositionally biased region" description="Pro residues" evidence="2">
    <location>
        <begin position="271"/>
        <end position="283"/>
    </location>
</feature>
<comment type="caution">
    <text evidence="3">The sequence shown here is derived from an EMBL/GenBank/DDBJ whole genome shotgun (WGS) entry which is preliminary data.</text>
</comment>
<feature type="region of interest" description="Disordered" evidence="2">
    <location>
        <begin position="596"/>
        <end position="637"/>
    </location>
</feature>
<feature type="region of interest" description="Disordered" evidence="2">
    <location>
        <begin position="16"/>
        <end position="127"/>
    </location>
</feature>
<keyword evidence="4" id="KW-1185">Reference proteome</keyword>
<feature type="compositionally biased region" description="Low complexity" evidence="2">
    <location>
        <begin position="738"/>
        <end position="757"/>
    </location>
</feature>
<evidence type="ECO:0000313" key="3">
    <source>
        <dbReference type="EMBL" id="KAK6342105.1"/>
    </source>
</evidence>
<evidence type="ECO:0000256" key="2">
    <source>
        <dbReference type="SAM" id="MobiDB-lite"/>
    </source>
</evidence>
<feature type="region of interest" description="Disordered" evidence="2">
    <location>
        <begin position="734"/>
        <end position="758"/>
    </location>
</feature>
<feature type="region of interest" description="Disordered" evidence="2">
    <location>
        <begin position="771"/>
        <end position="841"/>
    </location>
</feature>
<evidence type="ECO:0000313" key="4">
    <source>
        <dbReference type="Proteomes" id="UP001373714"/>
    </source>
</evidence>
<proteinExistence type="predicted"/>
<feature type="compositionally biased region" description="Low complexity" evidence="2">
    <location>
        <begin position="194"/>
        <end position="207"/>
    </location>
</feature>
<feature type="compositionally biased region" description="Low complexity" evidence="2">
    <location>
        <begin position="248"/>
        <end position="270"/>
    </location>
</feature>
<protein>
    <submittedName>
        <fullName evidence="3">Uncharacterized protein</fullName>
    </submittedName>
</protein>
<feature type="compositionally biased region" description="Basic and acidic residues" evidence="2">
    <location>
        <begin position="829"/>
        <end position="841"/>
    </location>
</feature>
<name>A0AAV9UMI7_9PEZI</name>
<gene>
    <name evidence="3" type="ORF">TWF730_001583</name>
</gene>
<dbReference type="EMBL" id="JAVHNS010000010">
    <property type="protein sequence ID" value="KAK6342105.1"/>
    <property type="molecule type" value="Genomic_DNA"/>
</dbReference>
<feature type="compositionally biased region" description="Basic and acidic residues" evidence="2">
    <location>
        <begin position="30"/>
        <end position="39"/>
    </location>
</feature>
<reference evidence="3 4" key="1">
    <citation type="submission" date="2019-10" db="EMBL/GenBank/DDBJ databases">
        <authorList>
            <person name="Palmer J.M."/>
        </authorList>
    </citation>
    <scope>NUCLEOTIDE SEQUENCE [LARGE SCALE GENOMIC DNA]</scope>
    <source>
        <strain evidence="3 4">TWF730</strain>
    </source>
</reference>
<feature type="region of interest" description="Disordered" evidence="2">
    <location>
        <begin position="152"/>
        <end position="350"/>
    </location>
</feature>
<feature type="region of interest" description="Disordered" evidence="2">
    <location>
        <begin position="854"/>
        <end position="939"/>
    </location>
</feature>
<feature type="compositionally biased region" description="Basic and acidic residues" evidence="2">
    <location>
        <begin position="929"/>
        <end position="939"/>
    </location>
</feature>